<reference evidence="2" key="1">
    <citation type="journal article" date="2015" name="Nature">
        <title>Complex archaea that bridge the gap between prokaryotes and eukaryotes.</title>
        <authorList>
            <person name="Spang A."/>
            <person name="Saw J.H."/>
            <person name="Jorgensen S.L."/>
            <person name="Zaremba-Niedzwiedzka K."/>
            <person name="Martijn J."/>
            <person name="Lind A.E."/>
            <person name="van Eijk R."/>
            <person name="Schleper C."/>
            <person name="Guy L."/>
            <person name="Ettema T.J."/>
        </authorList>
    </citation>
    <scope>NUCLEOTIDE SEQUENCE</scope>
</reference>
<dbReference type="GO" id="GO:0016787">
    <property type="term" value="F:hydrolase activity"/>
    <property type="evidence" value="ECO:0007669"/>
    <property type="project" value="InterPro"/>
</dbReference>
<evidence type="ECO:0000313" key="2">
    <source>
        <dbReference type="EMBL" id="KKM17249.1"/>
    </source>
</evidence>
<dbReference type="AlphaFoldDB" id="A0A0F9IBY5"/>
<dbReference type="Pfam" id="PF00149">
    <property type="entry name" value="Metallophos"/>
    <property type="match status" value="1"/>
</dbReference>
<organism evidence="2">
    <name type="scientific">marine sediment metagenome</name>
    <dbReference type="NCBI Taxonomy" id="412755"/>
    <lineage>
        <taxon>unclassified sequences</taxon>
        <taxon>metagenomes</taxon>
        <taxon>ecological metagenomes</taxon>
    </lineage>
</organism>
<proteinExistence type="predicted"/>
<dbReference type="EMBL" id="LAZR01014496">
    <property type="protein sequence ID" value="KKM17249.1"/>
    <property type="molecule type" value="Genomic_DNA"/>
</dbReference>
<dbReference type="SUPFAM" id="SSF56300">
    <property type="entry name" value="Metallo-dependent phosphatases"/>
    <property type="match status" value="1"/>
</dbReference>
<name>A0A0F9IBY5_9ZZZZ</name>
<evidence type="ECO:0000259" key="1">
    <source>
        <dbReference type="Pfam" id="PF00149"/>
    </source>
</evidence>
<gene>
    <name evidence="2" type="ORF">LCGC14_1677670</name>
</gene>
<dbReference type="InterPro" id="IPR004843">
    <property type="entry name" value="Calcineurin-like_PHP"/>
</dbReference>
<feature type="domain" description="Calcineurin-like phosphoesterase" evidence="1">
    <location>
        <begin position="18"/>
        <end position="191"/>
    </location>
</feature>
<protein>
    <recommendedName>
        <fullName evidence="1">Calcineurin-like phosphoesterase domain-containing protein</fullName>
    </recommendedName>
</protein>
<comment type="caution">
    <text evidence="2">The sequence shown here is derived from an EMBL/GenBank/DDBJ whole genome shotgun (WGS) entry which is preliminary data.</text>
</comment>
<dbReference type="Gene3D" id="3.60.21.10">
    <property type="match status" value="1"/>
</dbReference>
<dbReference type="InterPro" id="IPR029052">
    <property type="entry name" value="Metallo-depent_PP-like"/>
</dbReference>
<accession>A0A0F9IBY5</accession>
<sequence length="257" mass="29109">MEEIIKLNFEVPEQRKFMRIMAIGDVHYGNRYHDKNMFQRFIKQALKDEDMHILTMGDLIECANRNSVGLQDQVIPVMEQIEDITKILEPFADKGRIIGLLQGNHEDRAMKAAGIDVSRMLATSLDTKYLGNGTILYISIKNENSRRGQNYTIYGLHGSSAARTAGGKINACMRLRDVVDADLYLHGHVHSLDHHTEELFVVDRGNLQFKKKHYVLTGSYLKYWGSYAQGKAYPPSGTSGSPKIKLHGDMKRISVVI</sequence>